<accession>A0A3D8SSK0</accession>
<sequence length="83" mass="8761">MPLCHIYPTKIAAAAAAAPELQGPYLSRGAEGDRTERADDAFSTSGNEAAFTCSCRALLAALAYAIALVAIISNPVRQHWRVS</sequence>
<dbReference type="AlphaFoldDB" id="A0A3D8SSK0"/>
<keyword evidence="1" id="KW-0812">Transmembrane</keyword>
<evidence type="ECO:0000256" key="1">
    <source>
        <dbReference type="SAM" id="Phobius"/>
    </source>
</evidence>
<dbReference type="Proteomes" id="UP000256645">
    <property type="component" value="Unassembled WGS sequence"/>
</dbReference>
<organism evidence="2 3">
    <name type="scientific">Coleophoma cylindrospora</name>
    <dbReference type="NCBI Taxonomy" id="1849047"/>
    <lineage>
        <taxon>Eukaryota</taxon>
        <taxon>Fungi</taxon>
        <taxon>Dikarya</taxon>
        <taxon>Ascomycota</taxon>
        <taxon>Pezizomycotina</taxon>
        <taxon>Leotiomycetes</taxon>
        <taxon>Helotiales</taxon>
        <taxon>Dermateaceae</taxon>
        <taxon>Coleophoma</taxon>
    </lineage>
</organism>
<protein>
    <submittedName>
        <fullName evidence="2">Uncharacterized protein</fullName>
    </submittedName>
</protein>
<keyword evidence="3" id="KW-1185">Reference proteome</keyword>
<dbReference type="EMBL" id="PDLM01000001">
    <property type="protein sequence ID" value="RDW89303.1"/>
    <property type="molecule type" value="Genomic_DNA"/>
</dbReference>
<name>A0A3D8SSK0_9HELO</name>
<evidence type="ECO:0000313" key="2">
    <source>
        <dbReference type="EMBL" id="RDW89303.1"/>
    </source>
</evidence>
<comment type="caution">
    <text evidence="2">The sequence shown here is derived from an EMBL/GenBank/DDBJ whole genome shotgun (WGS) entry which is preliminary data.</text>
</comment>
<feature type="transmembrane region" description="Helical" evidence="1">
    <location>
        <begin position="49"/>
        <end position="72"/>
    </location>
</feature>
<gene>
    <name evidence="2" type="ORF">BP6252_01335</name>
</gene>
<reference evidence="2 3" key="1">
    <citation type="journal article" date="2018" name="IMA Fungus">
        <title>IMA Genome-F 9: Draft genome sequence of Annulohypoxylon stygium, Aspergillus mulundensis, Berkeleyomyces basicola (syn. Thielaviopsis basicola), Ceratocystis smalleyi, two Cercospora beticola strains, Coleophoma cylindrospora, Fusarium fracticaudum, Phialophora cf. hyalina, and Morchella septimelata.</title>
        <authorList>
            <person name="Wingfield B.D."/>
            <person name="Bills G.F."/>
            <person name="Dong Y."/>
            <person name="Huang W."/>
            <person name="Nel W.J."/>
            <person name="Swalarsk-Parry B.S."/>
            <person name="Vaghefi N."/>
            <person name="Wilken P.M."/>
            <person name="An Z."/>
            <person name="de Beer Z.W."/>
            <person name="De Vos L."/>
            <person name="Chen L."/>
            <person name="Duong T.A."/>
            <person name="Gao Y."/>
            <person name="Hammerbacher A."/>
            <person name="Kikkert J.R."/>
            <person name="Li Y."/>
            <person name="Li H."/>
            <person name="Li K."/>
            <person name="Li Q."/>
            <person name="Liu X."/>
            <person name="Ma X."/>
            <person name="Naidoo K."/>
            <person name="Pethybridge S.J."/>
            <person name="Sun J."/>
            <person name="Steenkamp E.T."/>
            <person name="van der Nest M.A."/>
            <person name="van Wyk S."/>
            <person name="Wingfield M.J."/>
            <person name="Xiong C."/>
            <person name="Yue Q."/>
            <person name="Zhang X."/>
        </authorList>
    </citation>
    <scope>NUCLEOTIDE SEQUENCE [LARGE SCALE GENOMIC DNA]</scope>
    <source>
        <strain evidence="2 3">BP6252</strain>
    </source>
</reference>
<proteinExistence type="predicted"/>
<keyword evidence="1" id="KW-1133">Transmembrane helix</keyword>
<evidence type="ECO:0000313" key="3">
    <source>
        <dbReference type="Proteomes" id="UP000256645"/>
    </source>
</evidence>
<keyword evidence="1" id="KW-0472">Membrane</keyword>